<comment type="caution">
    <text evidence="1">The sequence shown here is derived from an EMBL/GenBank/DDBJ whole genome shotgun (WGS) entry which is preliminary data.</text>
</comment>
<evidence type="ECO:0000313" key="3">
    <source>
        <dbReference type="Proteomes" id="UP000266861"/>
    </source>
</evidence>
<reference evidence="1 3" key="1">
    <citation type="submission" date="2018-08" db="EMBL/GenBank/DDBJ databases">
        <title>Genome and evolution of the arbuscular mycorrhizal fungus Diversispora epigaea (formerly Glomus versiforme) and its bacterial endosymbionts.</title>
        <authorList>
            <person name="Sun X."/>
            <person name="Fei Z."/>
            <person name="Harrison M."/>
        </authorList>
    </citation>
    <scope>NUCLEOTIDE SEQUENCE [LARGE SCALE GENOMIC DNA]</scope>
    <source>
        <strain evidence="1 3">IT104</strain>
    </source>
</reference>
<name>A0A397IKZ5_9GLOM</name>
<gene>
    <name evidence="1" type="ORF">Glove_196g8</name>
    <name evidence="2" type="ORF">Glove_196g9</name>
</gene>
<keyword evidence="3" id="KW-1185">Reference proteome</keyword>
<dbReference type="EMBL" id="PQFF01000184">
    <property type="protein sequence ID" value="RHZ76546.1"/>
    <property type="molecule type" value="Genomic_DNA"/>
</dbReference>
<evidence type="ECO:0000313" key="2">
    <source>
        <dbReference type="EMBL" id="RHZ76546.1"/>
    </source>
</evidence>
<sequence length="61" mass="7034">MFIDYDPINNANSVILFKLDPRVFQVNMIHRSKSDPHVFRETIGITPHNILTEPTRNVVAT</sequence>
<organism evidence="1 3">
    <name type="scientific">Diversispora epigaea</name>
    <dbReference type="NCBI Taxonomy" id="1348612"/>
    <lineage>
        <taxon>Eukaryota</taxon>
        <taxon>Fungi</taxon>
        <taxon>Fungi incertae sedis</taxon>
        <taxon>Mucoromycota</taxon>
        <taxon>Glomeromycotina</taxon>
        <taxon>Glomeromycetes</taxon>
        <taxon>Diversisporales</taxon>
        <taxon>Diversisporaceae</taxon>
        <taxon>Diversispora</taxon>
    </lineage>
</organism>
<dbReference type="Proteomes" id="UP000266861">
    <property type="component" value="Unassembled WGS sequence"/>
</dbReference>
<accession>A0A397IKZ5</accession>
<dbReference type="EMBL" id="PQFF01000184">
    <property type="protein sequence ID" value="RHZ76545.1"/>
    <property type="molecule type" value="Genomic_DNA"/>
</dbReference>
<protein>
    <submittedName>
        <fullName evidence="1">Uncharacterized protein</fullName>
    </submittedName>
</protein>
<proteinExistence type="predicted"/>
<dbReference type="AlphaFoldDB" id="A0A397IKZ5"/>
<evidence type="ECO:0000313" key="1">
    <source>
        <dbReference type="EMBL" id="RHZ76545.1"/>
    </source>
</evidence>